<dbReference type="InterPro" id="IPR001932">
    <property type="entry name" value="PPM-type_phosphatase-like_dom"/>
</dbReference>
<dbReference type="PROSITE" id="PS50005">
    <property type="entry name" value="TPR"/>
    <property type="match status" value="1"/>
</dbReference>
<dbReference type="PROSITE" id="PS50125">
    <property type="entry name" value="GUANYLATE_CYCLASE_2"/>
    <property type="match status" value="1"/>
</dbReference>
<evidence type="ECO:0000256" key="2">
    <source>
        <dbReference type="ARBA" id="ARBA00022840"/>
    </source>
</evidence>
<evidence type="ECO:0000259" key="5">
    <source>
        <dbReference type="PROSITE" id="PS51746"/>
    </source>
</evidence>
<organism evidence="6 7">
    <name type="scientific">Candidatus Brevifilum fermentans</name>
    <dbReference type="NCBI Taxonomy" id="1986204"/>
    <lineage>
        <taxon>Bacteria</taxon>
        <taxon>Bacillati</taxon>
        <taxon>Chloroflexota</taxon>
        <taxon>Anaerolineae</taxon>
        <taxon>Anaerolineales</taxon>
        <taxon>Anaerolineaceae</taxon>
        <taxon>Candidatus Brevifilum</taxon>
    </lineage>
</organism>
<dbReference type="CDD" id="cd07302">
    <property type="entry name" value="CHD"/>
    <property type="match status" value="1"/>
</dbReference>
<dbReference type="GO" id="GO:0005737">
    <property type="term" value="C:cytoplasm"/>
    <property type="evidence" value="ECO:0007669"/>
    <property type="project" value="TreeGrafter"/>
</dbReference>
<dbReference type="Gene3D" id="1.25.40.10">
    <property type="entry name" value="Tetratricopeptide repeat domain"/>
    <property type="match status" value="3"/>
</dbReference>
<dbReference type="SMART" id="SM00028">
    <property type="entry name" value="TPR"/>
    <property type="match status" value="4"/>
</dbReference>
<dbReference type="Pfam" id="PF13191">
    <property type="entry name" value="AAA_16"/>
    <property type="match status" value="1"/>
</dbReference>
<dbReference type="Gene3D" id="3.60.40.10">
    <property type="entry name" value="PPM-type phosphatase domain"/>
    <property type="match status" value="1"/>
</dbReference>
<dbReference type="InterPro" id="IPR036457">
    <property type="entry name" value="PPM-type-like_dom_sf"/>
</dbReference>
<keyword evidence="6" id="KW-0378">Hydrolase</keyword>
<dbReference type="RefSeq" id="WP_087862683.1">
    <property type="nucleotide sequence ID" value="NZ_LT859958.1"/>
</dbReference>
<keyword evidence="2" id="KW-0067">ATP-binding</keyword>
<dbReference type="PROSITE" id="PS51746">
    <property type="entry name" value="PPM_2"/>
    <property type="match status" value="1"/>
</dbReference>
<reference evidence="7" key="1">
    <citation type="submission" date="2017-05" db="EMBL/GenBank/DDBJ databases">
        <authorList>
            <person name="Kirkegaard R."/>
            <person name="Mcilroy J S."/>
        </authorList>
    </citation>
    <scope>NUCLEOTIDE SEQUENCE [LARGE SCALE GENOMIC DNA]</scope>
</reference>
<dbReference type="GO" id="GO:0004016">
    <property type="term" value="F:adenylate cyclase activity"/>
    <property type="evidence" value="ECO:0007669"/>
    <property type="project" value="UniProtKB-ARBA"/>
</dbReference>
<keyword evidence="3" id="KW-0802">TPR repeat</keyword>
<evidence type="ECO:0000256" key="3">
    <source>
        <dbReference type="PROSITE-ProRule" id="PRU00339"/>
    </source>
</evidence>
<dbReference type="InterPro" id="IPR001054">
    <property type="entry name" value="A/G_cyclase"/>
</dbReference>
<dbReference type="PANTHER" id="PTHR16305:SF28">
    <property type="entry name" value="GUANYLATE CYCLASE DOMAIN-CONTAINING PROTEIN"/>
    <property type="match status" value="1"/>
</dbReference>
<proteinExistence type="predicted"/>
<dbReference type="EMBL" id="LT859958">
    <property type="protein sequence ID" value="SMX54877.1"/>
    <property type="molecule type" value="Genomic_DNA"/>
</dbReference>
<dbReference type="InterPro" id="IPR041664">
    <property type="entry name" value="AAA_16"/>
</dbReference>
<dbReference type="GO" id="GO:0016787">
    <property type="term" value="F:hydrolase activity"/>
    <property type="evidence" value="ECO:0007669"/>
    <property type="project" value="UniProtKB-KW"/>
</dbReference>
<dbReference type="OrthoDB" id="134626at2"/>
<dbReference type="GO" id="GO:0005524">
    <property type="term" value="F:ATP binding"/>
    <property type="evidence" value="ECO:0007669"/>
    <property type="project" value="UniProtKB-KW"/>
</dbReference>
<evidence type="ECO:0000313" key="7">
    <source>
        <dbReference type="Proteomes" id="UP000195514"/>
    </source>
</evidence>
<dbReference type="InterPro" id="IPR027417">
    <property type="entry name" value="P-loop_NTPase"/>
</dbReference>
<dbReference type="Gene3D" id="3.30.70.1230">
    <property type="entry name" value="Nucleotide cyclase"/>
    <property type="match status" value="1"/>
</dbReference>
<dbReference type="SMART" id="SM00331">
    <property type="entry name" value="PP2C_SIG"/>
    <property type="match status" value="1"/>
</dbReference>
<dbReference type="SUPFAM" id="SSF81606">
    <property type="entry name" value="PP2C-like"/>
    <property type="match status" value="1"/>
</dbReference>
<dbReference type="InterPro" id="IPR029787">
    <property type="entry name" value="Nucleotide_cyclase"/>
</dbReference>
<gene>
    <name evidence="6" type="ORF">CFX1CAM_1812</name>
</gene>
<dbReference type="GO" id="GO:0009190">
    <property type="term" value="P:cyclic nucleotide biosynthetic process"/>
    <property type="evidence" value="ECO:0007669"/>
    <property type="project" value="InterPro"/>
</dbReference>
<accession>A0A1Y6K7R5</accession>
<protein>
    <submittedName>
        <fullName evidence="6">Putative Phosphoserine phosphatase</fullName>
        <ecNumber evidence="6">3.1.3.3</ecNumber>
    </submittedName>
</protein>
<dbReference type="KEGG" id="abat:CFX1CAM_1812"/>
<dbReference type="Proteomes" id="UP000195514">
    <property type="component" value="Chromosome I"/>
</dbReference>
<feature type="domain" description="Guanylate cyclase" evidence="4">
    <location>
        <begin position="64"/>
        <end position="188"/>
    </location>
</feature>
<dbReference type="Gene3D" id="3.40.50.300">
    <property type="entry name" value="P-loop containing nucleotide triphosphate hydrolases"/>
    <property type="match status" value="1"/>
</dbReference>
<dbReference type="SUPFAM" id="SSF48452">
    <property type="entry name" value="TPR-like"/>
    <property type="match status" value="3"/>
</dbReference>
<evidence type="ECO:0000259" key="4">
    <source>
        <dbReference type="PROSITE" id="PS50125"/>
    </source>
</evidence>
<evidence type="ECO:0000313" key="6">
    <source>
        <dbReference type="EMBL" id="SMX54877.1"/>
    </source>
</evidence>
<keyword evidence="1" id="KW-0547">Nucleotide-binding</keyword>
<sequence length="1452" mass="163974">MNCTNCQSELPLGAHICPSCGFPVSVNIQREDLYFSRLASFAPDSLIRKVRAAPYLTKERRNVTAIMTTIANDTEIDNKIPKKERVEIFNDLLDLIAKRVYEYEGAIAKLWKNTALAFFGAPISHEDDPLRAVHTASLILKDIDSLNQKLKTAYDLVIQMKIVLNTGPILIGNIKPNLKFDFQSLNGAIECIDLAIAAEIPKSRVVLFDDTYQFIRSFVKGRKLEPVFCEDSRELLNLWQVDQIIDRRSSLHRSPISHTTSMIGRKKELDSLLELSETVLAGLGRVGLILGEPGIGKSRLILEWKRLMQSQNITAPIRWIESHSLAFGQEFAYHLLKDLLRAALEITTTTPDSRAKGMSEAVFMEDICLGDENLQLYLAHLLEFDLTEQEEVQVHLLQAQELRNKYLQSVQTLFRCLSNQQPLIIVLEDLQWADASSVDLLIDLLSLTTSSPILFCLVSRQERDSIGWNLIKAARERIGLRLTELKLENLSEDESQSFVEQLINTKEIPEIIRTAVLNKSEGNPYFIEELINMLINEGVLQKKGEKVIVSTKIDQARIPDSLQGLLTARIDRLPEDARLTLRIASVIGRYFPEKVIALVMKEHAPGVNLLTQLNILESLQILSVAEVKPALTYKFHHILMHEAAYHSIVETDRIDLHRSVGLALEDLYPEQKERLAPQLAHHFLITNDTKKAYQYLDLAGHASMDAFATAEAEVYFARAITQTTDPEQLAHLYIDLGEARAQQGNHRQAVHAWNKAIDYLERFNDPDRLARTYARSARSAWWGYTPQYSLEICLRGMKAIEGAKESPDIAYLIHETGRAYFFNDQPDKARAFSEQSLEMAQRLGAAEVQAEALATIGVLPTTSPEQAVEALEKAVKISEENDLFGSASRAYINLALVVDNLGKVRLARDYRMRAIQLGRKIGGLSEELLLYRAIARASIWLADFQDAEIRLSKSEQLIQQTETHLSESGLTQSYLKGNLLRLKGDFNQAIEIFTELISHSRQLGAEQQLIDAHRALTEAILEPYLLGDPNHSALDLDIALKMLETAQTKSADETNYSQIGSLCLKSDIYTSKKDFANARLALMEAEEAYRAHPNMSDQVRILHANARIEAGEKNYQEAIVLLTELDRMLEKMEGRWWRARVWLELGEIHLQRNDPEDVDQAQNYFRDSLAEFLSMGVNYYPDIITEKLRQVKHLSRAHAIAHRKISEEMVQAGRIQHSLIPTQSPVIDGYDINGTLLPARETSGDFYDFIKLDDGKLGIVIADVGDKGAGAALYMAMSRTLIRTYARESRMSPEHVLHELNRRILIDTEFGIFLTVVFGILDPEQGTFTYVNAGHNPPILLSQKNDQIELTELKKTGSLVGIFPENTWEEKTITIHSGDVLILYTDGITEAQNEDDEFFGIERFVKTLKDNFSPSAEDLRNCILEDVQAFTGTSPRLDDITLVVIAKHLNHS</sequence>
<dbReference type="SUPFAM" id="SSF52540">
    <property type="entry name" value="P-loop containing nucleoside triphosphate hydrolases"/>
    <property type="match status" value="1"/>
</dbReference>
<name>A0A1Y6K7R5_9CHLR</name>
<dbReference type="InterPro" id="IPR019734">
    <property type="entry name" value="TPR_rpt"/>
</dbReference>
<dbReference type="InterPro" id="IPR011990">
    <property type="entry name" value="TPR-like_helical_dom_sf"/>
</dbReference>
<dbReference type="SUPFAM" id="SSF55073">
    <property type="entry name" value="Nucleotide cyclase"/>
    <property type="match status" value="1"/>
</dbReference>
<feature type="repeat" description="TPR" evidence="3">
    <location>
        <begin position="730"/>
        <end position="763"/>
    </location>
</feature>
<dbReference type="EC" id="3.1.3.3" evidence="6"/>
<dbReference type="PANTHER" id="PTHR16305">
    <property type="entry name" value="TESTICULAR SOLUBLE ADENYLYL CYCLASE"/>
    <property type="match status" value="1"/>
</dbReference>
<dbReference type="GO" id="GO:0035556">
    <property type="term" value="P:intracellular signal transduction"/>
    <property type="evidence" value="ECO:0007669"/>
    <property type="project" value="InterPro"/>
</dbReference>
<feature type="domain" description="PPM-type phosphatase" evidence="5">
    <location>
        <begin position="1229"/>
        <end position="1447"/>
    </location>
</feature>
<evidence type="ECO:0000256" key="1">
    <source>
        <dbReference type="ARBA" id="ARBA00022741"/>
    </source>
</evidence>
<keyword evidence="7" id="KW-1185">Reference proteome</keyword>
<dbReference type="Pfam" id="PF07228">
    <property type="entry name" value="SpoIIE"/>
    <property type="match status" value="1"/>
</dbReference>